<reference evidence="2" key="1">
    <citation type="journal article" date="2020" name="Stud. Mycol.">
        <title>101 Dothideomycetes genomes: a test case for predicting lifestyles and emergence of pathogens.</title>
        <authorList>
            <person name="Haridas S."/>
            <person name="Albert R."/>
            <person name="Binder M."/>
            <person name="Bloem J."/>
            <person name="Labutti K."/>
            <person name="Salamov A."/>
            <person name="Andreopoulos B."/>
            <person name="Baker S."/>
            <person name="Barry K."/>
            <person name="Bills G."/>
            <person name="Bluhm B."/>
            <person name="Cannon C."/>
            <person name="Castanera R."/>
            <person name="Culley D."/>
            <person name="Daum C."/>
            <person name="Ezra D."/>
            <person name="Gonzalez J."/>
            <person name="Henrissat B."/>
            <person name="Kuo A."/>
            <person name="Liang C."/>
            <person name="Lipzen A."/>
            <person name="Lutzoni F."/>
            <person name="Magnuson J."/>
            <person name="Mondo S."/>
            <person name="Nolan M."/>
            <person name="Ohm R."/>
            <person name="Pangilinan J."/>
            <person name="Park H.-J."/>
            <person name="Ramirez L."/>
            <person name="Alfaro M."/>
            <person name="Sun H."/>
            <person name="Tritt A."/>
            <person name="Yoshinaga Y."/>
            <person name="Zwiers L.-H."/>
            <person name="Turgeon B."/>
            <person name="Goodwin S."/>
            <person name="Spatafora J."/>
            <person name="Crous P."/>
            <person name="Grigoriev I."/>
        </authorList>
    </citation>
    <scope>NUCLEOTIDE SEQUENCE</scope>
    <source>
        <strain evidence="2">CBS 130266</strain>
    </source>
</reference>
<accession>A0A9P4U016</accession>
<dbReference type="Proteomes" id="UP000800235">
    <property type="component" value="Unassembled WGS sequence"/>
</dbReference>
<evidence type="ECO:0000313" key="3">
    <source>
        <dbReference type="Proteomes" id="UP000800235"/>
    </source>
</evidence>
<dbReference type="AlphaFoldDB" id="A0A9P4U016"/>
<dbReference type="EMBL" id="MU007031">
    <property type="protein sequence ID" value="KAF2431498.1"/>
    <property type="molecule type" value="Genomic_DNA"/>
</dbReference>
<keyword evidence="3" id="KW-1185">Reference proteome</keyword>
<sequence length="272" mass="29820">MGPSQTRCLGAGLAVGTSENVREAYGFLVNNFYEADPTAGFTGDSLFLIGYSRGAFTARSVAGLIGGIAYNLDLKINVNPKDVAQYVAAYAAELRRLKLTREVDITAIGVFDTVGSLGLPVQPCLQKIGFPTSLHSYRFFDTSIDDHVQNAFQALTLDEHRSAFSPTIWERQNNGRTNLKQVWSPGVHSNIGGGADGTEISDITLAWMMSQLCPFLSFNGDYLTQQIRLKKEVYHQAGKSWKWGQGALPNSMKLPYKSGGKHYQNARSISCH</sequence>
<organism evidence="2 3">
    <name type="scientific">Tothia fuscella</name>
    <dbReference type="NCBI Taxonomy" id="1048955"/>
    <lineage>
        <taxon>Eukaryota</taxon>
        <taxon>Fungi</taxon>
        <taxon>Dikarya</taxon>
        <taxon>Ascomycota</taxon>
        <taxon>Pezizomycotina</taxon>
        <taxon>Dothideomycetes</taxon>
        <taxon>Pleosporomycetidae</taxon>
        <taxon>Venturiales</taxon>
        <taxon>Cylindrosympodiaceae</taxon>
        <taxon>Tothia</taxon>
    </lineage>
</organism>
<comment type="caution">
    <text evidence="2">The sequence shown here is derived from an EMBL/GenBank/DDBJ whole genome shotgun (WGS) entry which is preliminary data.</text>
</comment>
<dbReference type="InterPro" id="IPR018712">
    <property type="entry name" value="Tle1-like_cat"/>
</dbReference>
<proteinExistence type="predicted"/>
<dbReference type="PANTHER" id="PTHR33840:SF1">
    <property type="entry name" value="TLE1 PHOSPHOLIPASE DOMAIN-CONTAINING PROTEIN"/>
    <property type="match status" value="1"/>
</dbReference>
<dbReference type="PANTHER" id="PTHR33840">
    <property type="match status" value="1"/>
</dbReference>
<gene>
    <name evidence="2" type="ORF">EJ08DRAFT_696295</name>
</gene>
<dbReference type="OrthoDB" id="3057168at2759"/>
<dbReference type="Pfam" id="PF09994">
    <property type="entry name" value="T6SS_Tle1-like_cat"/>
    <property type="match status" value="1"/>
</dbReference>
<protein>
    <recommendedName>
        <fullName evidence="1">T6SS Phospholipase effector Tle1-like catalytic domain-containing protein</fullName>
    </recommendedName>
</protein>
<evidence type="ECO:0000259" key="1">
    <source>
        <dbReference type="Pfam" id="PF09994"/>
    </source>
</evidence>
<evidence type="ECO:0000313" key="2">
    <source>
        <dbReference type="EMBL" id="KAF2431498.1"/>
    </source>
</evidence>
<name>A0A9P4U016_9PEZI</name>
<feature type="domain" description="T6SS Phospholipase effector Tle1-like catalytic" evidence="1">
    <location>
        <begin position="7"/>
        <end position="211"/>
    </location>
</feature>